<evidence type="ECO:0000256" key="3">
    <source>
        <dbReference type="ARBA" id="ARBA00009850"/>
    </source>
</evidence>
<evidence type="ECO:0000313" key="12">
    <source>
        <dbReference type="Proteomes" id="UP001549366"/>
    </source>
</evidence>
<dbReference type="InterPro" id="IPR023416">
    <property type="entry name" value="Transthyretin/HIU_hydrolase_d"/>
</dbReference>
<evidence type="ECO:0000256" key="6">
    <source>
        <dbReference type="ARBA" id="ARBA00017539"/>
    </source>
</evidence>
<evidence type="ECO:0000256" key="7">
    <source>
        <dbReference type="ARBA" id="ARBA00022631"/>
    </source>
</evidence>
<evidence type="ECO:0000256" key="5">
    <source>
        <dbReference type="ARBA" id="ARBA00012609"/>
    </source>
</evidence>
<feature type="domain" description="Transthyretin/hydroxyisourate hydrolase" evidence="10">
    <location>
        <begin position="1"/>
        <end position="112"/>
    </location>
</feature>
<organism evidence="11 12">
    <name type="scientific">Endozoicomonas lisbonensis</name>
    <dbReference type="NCBI Taxonomy" id="3120522"/>
    <lineage>
        <taxon>Bacteria</taxon>
        <taxon>Pseudomonadati</taxon>
        <taxon>Pseudomonadota</taxon>
        <taxon>Gammaproteobacteria</taxon>
        <taxon>Oceanospirillales</taxon>
        <taxon>Endozoicomonadaceae</taxon>
        <taxon>Endozoicomonas</taxon>
    </lineage>
</organism>
<protein>
    <recommendedName>
        <fullName evidence="6 9">5-hydroxyisourate hydrolase</fullName>
        <shortName evidence="9">HIU hydrolase</shortName>
        <shortName evidence="9">HIUHase</shortName>
        <ecNumber evidence="5 9">3.5.2.17</ecNumber>
    </recommendedName>
</protein>
<dbReference type="InterPro" id="IPR014306">
    <property type="entry name" value="Hydroxyisourate_hydrolase"/>
</dbReference>
<dbReference type="PANTHER" id="PTHR10395:SF7">
    <property type="entry name" value="5-HYDROXYISOURATE HYDROLASE"/>
    <property type="match status" value="1"/>
</dbReference>
<evidence type="ECO:0000256" key="2">
    <source>
        <dbReference type="ARBA" id="ARBA00002704"/>
    </source>
</evidence>
<evidence type="ECO:0000256" key="8">
    <source>
        <dbReference type="ARBA" id="ARBA00022801"/>
    </source>
</evidence>
<dbReference type="Proteomes" id="UP001549366">
    <property type="component" value="Unassembled WGS sequence"/>
</dbReference>
<gene>
    <name evidence="11" type="ORF">V5J35_003920</name>
</gene>
<dbReference type="SMART" id="SM00095">
    <property type="entry name" value="TR_THY"/>
    <property type="match status" value="1"/>
</dbReference>
<evidence type="ECO:0000256" key="1">
    <source>
        <dbReference type="ARBA" id="ARBA00001043"/>
    </source>
</evidence>
<dbReference type="InterPro" id="IPR023418">
    <property type="entry name" value="Thyroxine_BS"/>
</dbReference>
<name>A0ABV2SPB4_9GAMM</name>
<evidence type="ECO:0000259" key="10">
    <source>
        <dbReference type="SMART" id="SM00095"/>
    </source>
</evidence>
<sequence length="112" mass="12507">MTGISTHILDTGTGYPAAGVLVSLERQSTDGWGPVGEGITNDDGRITSLAPEEQNLEPGVYRLQFAVKNYFRRQQVKCFYPEVTVVFEVSDDRHHHIPLLLSTYGYSTYRGN</sequence>
<keyword evidence="12" id="KW-1185">Reference proteome</keyword>
<comment type="catalytic activity">
    <reaction evidence="1 9">
        <text>5-hydroxyisourate + H2O = 5-hydroxy-2-oxo-4-ureido-2,5-dihydro-1H-imidazole-5-carboxylate + H(+)</text>
        <dbReference type="Rhea" id="RHEA:23736"/>
        <dbReference type="ChEBI" id="CHEBI:15377"/>
        <dbReference type="ChEBI" id="CHEBI:15378"/>
        <dbReference type="ChEBI" id="CHEBI:18072"/>
        <dbReference type="ChEBI" id="CHEBI:58639"/>
        <dbReference type="EC" id="3.5.2.17"/>
    </reaction>
</comment>
<reference evidence="11 12" key="1">
    <citation type="submission" date="2024-06" db="EMBL/GenBank/DDBJ databases">
        <title>Genomic Encyclopedia of Type Strains, Phase V (KMG-V): Genome sequencing to study the core and pangenomes of soil and plant-associated prokaryotes.</title>
        <authorList>
            <person name="Whitman W."/>
        </authorList>
    </citation>
    <scope>NUCLEOTIDE SEQUENCE [LARGE SCALE GENOMIC DNA]</scope>
    <source>
        <strain evidence="11 12">NE40</strain>
    </source>
</reference>
<dbReference type="PRINTS" id="PR00189">
    <property type="entry name" value="TRNSTHYRETIN"/>
</dbReference>
<dbReference type="Pfam" id="PF00576">
    <property type="entry name" value="Transthyretin"/>
    <property type="match status" value="1"/>
</dbReference>
<dbReference type="CDD" id="cd05822">
    <property type="entry name" value="TLP_HIUase"/>
    <property type="match status" value="1"/>
</dbReference>
<comment type="similarity">
    <text evidence="3 9">Belongs to the transthyretin family. 5-hydroxyisourate hydrolase subfamily.</text>
</comment>
<dbReference type="NCBIfam" id="TIGR02962">
    <property type="entry name" value="hdxy_isourate"/>
    <property type="match status" value="1"/>
</dbReference>
<dbReference type="SUPFAM" id="SSF49472">
    <property type="entry name" value="Transthyretin (synonym: prealbumin)"/>
    <property type="match status" value="1"/>
</dbReference>
<dbReference type="InterPro" id="IPR000895">
    <property type="entry name" value="Transthyretin/HIU_hydrolase"/>
</dbReference>
<evidence type="ECO:0000313" key="11">
    <source>
        <dbReference type="EMBL" id="MET4758728.1"/>
    </source>
</evidence>
<comment type="function">
    <text evidence="2">Catalyzes the hydrolysis of 5-hydroxyisourate (HIU) to 2-oxo-4-hydroxy-4-carboxy-5-ureidoimidazoline (OHCU).</text>
</comment>
<dbReference type="EMBL" id="JBEWTB010000002">
    <property type="protein sequence ID" value="MET4758728.1"/>
    <property type="molecule type" value="Genomic_DNA"/>
</dbReference>
<dbReference type="RefSeq" id="WP_354008785.1">
    <property type="nucleotide sequence ID" value="NZ_JBEWTA010000001.1"/>
</dbReference>
<dbReference type="InterPro" id="IPR036817">
    <property type="entry name" value="Transthyretin/HIU_hydrolase_sf"/>
</dbReference>
<comment type="subunit">
    <text evidence="4 9">Homotetramer.</text>
</comment>
<dbReference type="PROSITE" id="PS00768">
    <property type="entry name" value="TRANSTHYRETIN_1"/>
    <property type="match status" value="1"/>
</dbReference>
<evidence type="ECO:0000256" key="9">
    <source>
        <dbReference type="RuleBase" id="RU361270"/>
    </source>
</evidence>
<keyword evidence="7 9" id="KW-0659">Purine metabolism</keyword>
<accession>A0ABV2SPB4</accession>
<dbReference type="EC" id="3.5.2.17" evidence="5 9"/>
<evidence type="ECO:0000256" key="4">
    <source>
        <dbReference type="ARBA" id="ARBA00011881"/>
    </source>
</evidence>
<proteinExistence type="inferred from homology"/>
<dbReference type="Gene3D" id="2.60.40.180">
    <property type="entry name" value="Transthyretin/hydroxyisourate hydrolase domain"/>
    <property type="match status" value="1"/>
</dbReference>
<comment type="caution">
    <text evidence="11">The sequence shown here is derived from an EMBL/GenBank/DDBJ whole genome shotgun (WGS) entry which is preliminary data.</text>
</comment>
<dbReference type="GO" id="GO:0033971">
    <property type="term" value="F:hydroxyisourate hydrolase activity"/>
    <property type="evidence" value="ECO:0007669"/>
    <property type="project" value="UniProtKB-EC"/>
</dbReference>
<dbReference type="PANTHER" id="PTHR10395">
    <property type="entry name" value="URICASE AND TRANSTHYRETIN-RELATED"/>
    <property type="match status" value="1"/>
</dbReference>
<keyword evidence="8 9" id="KW-0378">Hydrolase</keyword>